<organism evidence="2 3">
    <name type="scientific">Trichobilharzia regenti</name>
    <name type="common">Nasal bird schistosome</name>
    <dbReference type="NCBI Taxonomy" id="157069"/>
    <lineage>
        <taxon>Eukaryota</taxon>
        <taxon>Metazoa</taxon>
        <taxon>Spiralia</taxon>
        <taxon>Lophotrochozoa</taxon>
        <taxon>Platyhelminthes</taxon>
        <taxon>Trematoda</taxon>
        <taxon>Digenea</taxon>
        <taxon>Strigeidida</taxon>
        <taxon>Schistosomatoidea</taxon>
        <taxon>Schistosomatidae</taxon>
        <taxon>Trichobilharzia</taxon>
    </lineage>
</organism>
<dbReference type="CDD" id="cd01650">
    <property type="entry name" value="RT_nLTR_like"/>
    <property type="match status" value="1"/>
</dbReference>
<proteinExistence type="predicted"/>
<reference evidence="3" key="2">
    <citation type="submission" date="2023-11" db="UniProtKB">
        <authorList>
            <consortium name="WormBaseParasite"/>
        </authorList>
    </citation>
    <scope>IDENTIFICATION</scope>
</reference>
<evidence type="ECO:0000259" key="1">
    <source>
        <dbReference type="PROSITE" id="PS50878"/>
    </source>
</evidence>
<reference evidence="2" key="1">
    <citation type="submission" date="2022-06" db="EMBL/GenBank/DDBJ databases">
        <authorList>
            <person name="Berger JAMES D."/>
            <person name="Berger JAMES D."/>
        </authorList>
    </citation>
    <scope>NUCLEOTIDE SEQUENCE [LARGE SCALE GENOMIC DNA]</scope>
</reference>
<dbReference type="AlphaFoldDB" id="A0AA85K5E6"/>
<dbReference type="InterPro" id="IPR043502">
    <property type="entry name" value="DNA/RNA_pol_sf"/>
</dbReference>
<dbReference type="Proteomes" id="UP000050795">
    <property type="component" value="Unassembled WGS sequence"/>
</dbReference>
<name>A0AA85K5E6_TRIRE</name>
<dbReference type="PANTHER" id="PTHR19446">
    <property type="entry name" value="REVERSE TRANSCRIPTASES"/>
    <property type="match status" value="1"/>
</dbReference>
<dbReference type="PROSITE" id="PS50878">
    <property type="entry name" value="RT_POL"/>
    <property type="match status" value="1"/>
</dbReference>
<dbReference type="SUPFAM" id="SSF56672">
    <property type="entry name" value="DNA/RNA polymerases"/>
    <property type="match status" value="1"/>
</dbReference>
<evidence type="ECO:0000313" key="3">
    <source>
        <dbReference type="WBParaSite" id="TREG1_64740.1"/>
    </source>
</evidence>
<dbReference type="Pfam" id="PF00078">
    <property type="entry name" value="RVT_1"/>
    <property type="match status" value="1"/>
</dbReference>
<evidence type="ECO:0000313" key="2">
    <source>
        <dbReference type="Proteomes" id="UP000050795"/>
    </source>
</evidence>
<keyword evidence="2" id="KW-1185">Reference proteome</keyword>
<dbReference type="InterPro" id="IPR000477">
    <property type="entry name" value="RT_dom"/>
</dbReference>
<accession>A0AA85K5E6</accession>
<protein>
    <recommendedName>
        <fullName evidence="1">Reverse transcriptase domain-containing protein</fullName>
    </recommendedName>
</protein>
<sequence length="245" mass="27912">MSCLILNIAYKQSVHPDGISPEALKADPETTADMLTPLLHKVWEEGKVPTDWRKGYLAKLPKKGDLRLCKNWRGIMLLSTPSKILSRIILERIKDALDTELQPEQAGFRKGKSCSDQIATLRIIIIEQSMEWQSNFYLNFIDFEKAFESVDREVIWKVLKYYGVPQIFNLIQQLYDNGGTCQVIHNGKISEAFGVNTGVRQGCLLSPIIFLIVMDWIMCQTVGNEKTGISWTDVKNLEDLNFTRG</sequence>
<feature type="domain" description="Reverse transcriptase" evidence="1">
    <location>
        <begin position="41"/>
        <end position="245"/>
    </location>
</feature>
<dbReference type="WBParaSite" id="TREG1_64740.1">
    <property type="protein sequence ID" value="TREG1_64740.1"/>
    <property type="gene ID" value="TREG1_64740"/>
</dbReference>